<evidence type="ECO:0000313" key="1">
    <source>
        <dbReference type="EMBL" id="NME72950.1"/>
    </source>
</evidence>
<evidence type="ECO:0000313" key="2">
    <source>
        <dbReference type="Proteomes" id="UP000576082"/>
    </source>
</evidence>
<reference evidence="1 2" key="1">
    <citation type="submission" date="2020-04" db="EMBL/GenBank/DDBJ databases">
        <title>Flammeovirga sp. SR4, a novel species isolated from seawater.</title>
        <authorList>
            <person name="Wang X."/>
        </authorList>
    </citation>
    <scope>NUCLEOTIDE SEQUENCE [LARGE SCALE GENOMIC DNA]</scope>
    <source>
        <strain evidence="1 2">ATCC 23126</strain>
    </source>
</reference>
<dbReference type="Proteomes" id="UP000576082">
    <property type="component" value="Unassembled WGS sequence"/>
</dbReference>
<sequence length="115" mass="13352">MNLPIDIKKKVLQDYNYSDGKKVIYIFEQLYSENINTKIIIQVIRSVLFLADGDFDVIKEYCNPSLQVDPRDIVMEAEEMAGNPGHWFSITFDDMKGFNGELPETEEYNNDDLSF</sequence>
<dbReference type="RefSeq" id="WP_169661103.1">
    <property type="nucleotide sequence ID" value="NZ_JABANE010000256.1"/>
</dbReference>
<proteinExistence type="predicted"/>
<accession>A0A7X9S221</accession>
<organism evidence="1 2">
    <name type="scientific">Flammeovirga aprica JL-4</name>
    <dbReference type="NCBI Taxonomy" id="694437"/>
    <lineage>
        <taxon>Bacteria</taxon>
        <taxon>Pseudomonadati</taxon>
        <taxon>Bacteroidota</taxon>
        <taxon>Cytophagia</taxon>
        <taxon>Cytophagales</taxon>
        <taxon>Flammeovirgaceae</taxon>
        <taxon>Flammeovirga</taxon>
    </lineage>
</organism>
<keyword evidence="2" id="KW-1185">Reference proteome</keyword>
<comment type="caution">
    <text evidence="1">The sequence shown here is derived from an EMBL/GenBank/DDBJ whole genome shotgun (WGS) entry which is preliminary data.</text>
</comment>
<dbReference type="EMBL" id="JABANE010000256">
    <property type="protein sequence ID" value="NME72950.1"/>
    <property type="molecule type" value="Genomic_DNA"/>
</dbReference>
<protein>
    <submittedName>
        <fullName evidence="1">Uncharacterized protein</fullName>
    </submittedName>
</protein>
<dbReference type="AlphaFoldDB" id="A0A7X9S221"/>
<name>A0A7X9S221_9BACT</name>
<gene>
    <name evidence="1" type="ORF">HHU12_33640</name>
</gene>